<organism evidence="1 2">
    <name type="scientific">Janthinobacterium fluminis</name>
    <dbReference type="NCBI Taxonomy" id="2987524"/>
    <lineage>
        <taxon>Bacteria</taxon>
        <taxon>Pseudomonadati</taxon>
        <taxon>Pseudomonadota</taxon>
        <taxon>Betaproteobacteria</taxon>
        <taxon>Burkholderiales</taxon>
        <taxon>Oxalobacteraceae</taxon>
        <taxon>Janthinobacterium</taxon>
    </lineage>
</organism>
<dbReference type="Pfam" id="PF20242">
    <property type="entry name" value="Emfourin"/>
    <property type="match status" value="1"/>
</dbReference>
<dbReference type="InterPro" id="IPR049457">
    <property type="entry name" value="Emfourin"/>
</dbReference>
<comment type="caution">
    <text evidence="1">The sequence shown here is derived from an EMBL/GenBank/DDBJ whole genome shotgun (WGS) entry which is preliminary data.</text>
</comment>
<evidence type="ECO:0000313" key="1">
    <source>
        <dbReference type="EMBL" id="MDC8757219.1"/>
    </source>
</evidence>
<reference evidence="1 2" key="1">
    <citation type="submission" date="2022-10" db="EMBL/GenBank/DDBJ databases">
        <title>Janthinobacterium sp. hw3 Genome sequencing.</title>
        <authorList>
            <person name="Park S."/>
        </authorList>
    </citation>
    <scope>NUCLEOTIDE SEQUENCE [LARGE SCALE GENOMIC DNA]</scope>
    <source>
        <strain evidence="2">hw3</strain>
    </source>
</reference>
<dbReference type="Proteomes" id="UP001221208">
    <property type="component" value="Unassembled WGS sequence"/>
</dbReference>
<gene>
    <name evidence="1" type="ORF">OIK44_06415</name>
</gene>
<keyword evidence="2" id="KW-1185">Reference proteome</keyword>
<name>A0ABT5JX49_9BURK</name>
<protein>
    <submittedName>
        <fullName evidence="1">Uncharacterized protein</fullName>
    </submittedName>
</protein>
<sequence>MKISASSGGGFAGLGEHYEIDTAASARGRALEAALADTGFFAAPAEAGDEVVGADLPRWRITVSADGCQHTVSFVEDGSPACARWQNLVAQIRAAA</sequence>
<dbReference type="EMBL" id="JAQQXR010000002">
    <property type="protein sequence ID" value="MDC8757219.1"/>
    <property type="molecule type" value="Genomic_DNA"/>
</dbReference>
<dbReference type="RefSeq" id="WP_273669904.1">
    <property type="nucleotide sequence ID" value="NZ_JAQQXR010000002.1"/>
</dbReference>
<proteinExistence type="predicted"/>
<evidence type="ECO:0000313" key="2">
    <source>
        <dbReference type="Proteomes" id="UP001221208"/>
    </source>
</evidence>
<accession>A0ABT5JX49</accession>